<evidence type="ECO:0000256" key="7">
    <source>
        <dbReference type="ARBA" id="ARBA00022840"/>
    </source>
</evidence>
<dbReference type="InterPro" id="IPR026082">
    <property type="entry name" value="ABCA"/>
</dbReference>
<keyword evidence="9 10" id="KW-0472">Membrane</keyword>
<dbReference type="GO" id="GO:0140359">
    <property type="term" value="F:ABC-type transporter activity"/>
    <property type="evidence" value="ECO:0007669"/>
    <property type="project" value="InterPro"/>
</dbReference>
<keyword evidence="4 10" id="KW-0812">Transmembrane</keyword>
<comment type="caution">
    <text evidence="12">The sequence shown here is derived from an EMBL/GenBank/DDBJ whole genome shotgun (WGS) entry which is preliminary data.</text>
</comment>
<dbReference type="GO" id="GO:0016887">
    <property type="term" value="F:ATP hydrolysis activity"/>
    <property type="evidence" value="ECO:0007669"/>
    <property type="project" value="InterPro"/>
</dbReference>
<keyword evidence="3" id="KW-0813">Transport</keyword>
<name>A0A1Y1V2K7_9FUNG</name>
<dbReference type="PANTHER" id="PTHR19229:SF36">
    <property type="entry name" value="ATP-BINDING CASSETTE SUB-FAMILY A MEMBER 2"/>
    <property type="match status" value="1"/>
</dbReference>
<dbReference type="FunFam" id="3.40.50.300:FF:000665">
    <property type="entry name" value="ABC transporter A family member 2"/>
    <property type="match status" value="1"/>
</dbReference>
<sequence length="880" mass="99837">MKGYNALKDITKQIKIFNNKNNSKSKRAFDISQYANRDSLILKYITDNIIRPWGFIAVNKHNVTEKTLIGERKEGPKGITFQTINSDQYTLSNKGYLDYTYSRYMLDIGSLSKGVLSFERVPYFEVLEVDDDNDVDDLLTKRIKLVNKILSNSSFDSYTEEEKQQIDLSVFDNTEDAIKKSVNYMPYGVVYFKDVNEEKLNYNLVIAVGENRKLASLYSCEVCGDVTPYMSFPGRGKRLAYFLTETSNAIVKKITDNKVSITQGFRSFPENIESGLPIDLPSMIGIALFPWGVSFLIPIFVIGLVKEKEERFLVMMNMNGMKSSTYYISVYITNLCLSMLSMACFIIAGMICNMNMFIKTSIVVLIIVFFIWANIQVAMAFVLSFFFSRNGTALIASFLIVLLSIVFSLGLIEIFETTNFYFIWPPFAFYYILSILSTLSVSKINPAYQLFNFVPGNKVFTATMFLIFDFFIFMLLSLYFDAVIPQEFGNHLPWHLNIVSRIKKLFNGKDKIVIENADEANKNPFYTEEEERAAKTLEDDDVRAERNRVISGKYDHNSPLIIKNARKEYAPRVKGGKPHVAVHSVTFAVEEGIVFGLLGPNGAGKTTLIHSLIGVYTLTNGYAKLAGFNVKTDMDQVYKRIGICPQHDILWNDLTVEEHLLFYARLKGIPQDQEEASIVESMSSVGLESFRDSKVKGLSGGEKRRLSIAIALVGDPKLVFLDEPTTGLDPDVRRLIWGILNEISQNRTIIITTHSMEEAEVLCHRIGIMSHGTLRCCATQLRLKELYGSGFKLSYSNQPEKYKELKEFIINLLPSEYKAVRDLTSTSIYEFIPTKGLISKLFEELENNKEKYGITDWGISQSSLEEVFLSIISDDDADAS</sequence>
<dbReference type="PROSITE" id="PS00211">
    <property type="entry name" value="ABC_TRANSPORTER_1"/>
    <property type="match status" value="1"/>
</dbReference>
<feature type="transmembrane region" description="Helical" evidence="10">
    <location>
        <begin position="362"/>
        <end position="387"/>
    </location>
</feature>
<reference evidence="12 13" key="2">
    <citation type="submission" date="2016-08" db="EMBL/GenBank/DDBJ databases">
        <title>Pervasive Adenine N6-methylation of Active Genes in Fungi.</title>
        <authorList>
            <consortium name="DOE Joint Genome Institute"/>
            <person name="Mondo S.J."/>
            <person name="Dannebaum R.O."/>
            <person name="Kuo R.C."/>
            <person name="Labutti K."/>
            <person name="Haridas S."/>
            <person name="Kuo A."/>
            <person name="Salamov A."/>
            <person name="Ahrendt S.R."/>
            <person name="Lipzen A."/>
            <person name="Sullivan W."/>
            <person name="Andreopoulos W.B."/>
            <person name="Clum A."/>
            <person name="Lindquist E."/>
            <person name="Daum C."/>
            <person name="Ramamoorthy G.K."/>
            <person name="Gryganskyi A."/>
            <person name="Culley D."/>
            <person name="Magnuson J.K."/>
            <person name="James T.Y."/>
            <person name="O'Malley M.A."/>
            <person name="Stajich J.E."/>
            <person name="Spatafora J.W."/>
            <person name="Visel A."/>
            <person name="Grigoriev I.V."/>
        </authorList>
    </citation>
    <scope>NUCLEOTIDE SEQUENCE [LARGE SCALE GENOMIC DNA]</scope>
    <source>
        <strain evidence="13">finn</strain>
    </source>
</reference>
<gene>
    <name evidence="12" type="ORF">BCR36DRAFT_301549</name>
</gene>
<feature type="transmembrane region" description="Helical" evidence="10">
    <location>
        <begin position="394"/>
        <end position="415"/>
    </location>
</feature>
<evidence type="ECO:0000256" key="9">
    <source>
        <dbReference type="ARBA" id="ARBA00023136"/>
    </source>
</evidence>
<keyword evidence="6" id="KW-0547">Nucleotide-binding</keyword>
<reference evidence="12 13" key="1">
    <citation type="submission" date="2016-08" db="EMBL/GenBank/DDBJ databases">
        <title>Genomes of anaerobic fungi encode conserved fungal cellulosomes for biomass hydrolysis.</title>
        <authorList>
            <consortium name="DOE Joint Genome Institute"/>
            <person name="Haitjema C.H."/>
            <person name="Gilmore S.P."/>
            <person name="Henske J.K."/>
            <person name="Solomon K.V."/>
            <person name="De Groot R."/>
            <person name="Kuo A."/>
            <person name="Mondo S.J."/>
            <person name="Salamov A.A."/>
            <person name="Labutti K."/>
            <person name="Zhao Z."/>
            <person name="Chiniquy J."/>
            <person name="Barry K."/>
            <person name="Brewer H.M."/>
            <person name="Purvine S.O."/>
            <person name="Wright A.T."/>
            <person name="Boxma B."/>
            <person name="Van Alen T."/>
            <person name="Hackstein J.H."/>
            <person name="Baker S.E."/>
            <person name="Grigoriev I.V."/>
            <person name="O'Malley M.A."/>
        </authorList>
    </citation>
    <scope>NUCLEOTIDE SEQUENCE [LARGE SCALE GENOMIC DNA]</scope>
    <source>
        <strain evidence="13">finn</strain>
    </source>
</reference>
<evidence type="ECO:0000256" key="6">
    <source>
        <dbReference type="ARBA" id="ARBA00022741"/>
    </source>
</evidence>
<dbReference type="Pfam" id="PF12698">
    <property type="entry name" value="ABC2_membrane_3"/>
    <property type="match status" value="1"/>
</dbReference>
<evidence type="ECO:0000313" key="13">
    <source>
        <dbReference type="Proteomes" id="UP000193719"/>
    </source>
</evidence>
<dbReference type="InterPro" id="IPR017871">
    <property type="entry name" value="ABC_transporter-like_CS"/>
</dbReference>
<dbReference type="SUPFAM" id="SSF52540">
    <property type="entry name" value="P-loop containing nucleoside triphosphate hydrolases"/>
    <property type="match status" value="1"/>
</dbReference>
<keyword evidence="13" id="KW-1185">Reference proteome</keyword>
<dbReference type="PANTHER" id="PTHR19229">
    <property type="entry name" value="ATP-BINDING CASSETTE TRANSPORTER SUBFAMILY A ABCA"/>
    <property type="match status" value="1"/>
</dbReference>
<comment type="subcellular location">
    <subcellularLocation>
        <location evidence="1">Membrane</location>
        <topology evidence="1">Multi-pass membrane protein</topology>
    </subcellularLocation>
</comment>
<dbReference type="EMBL" id="MCFH01000045">
    <property type="protein sequence ID" value="ORX44543.1"/>
    <property type="molecule type" value="Genomic_DNA"/>
</dbReference>
<feature type="domain" description="ABC transporter" evidence="11">
    <location>
        <begin position="560"/>
        <end position="796"/>
    </location>
</feature>
<evidence type="ECO:0000256" key="4">
    <source>
        <dbReference type="ARBA" id="ARBA00022692"/>
    </source>
</evidence>
<keyword evidence="5" id="KW-0677">Repeat</keyword>
<feature type="transmembrane region" description="Helical" evidence="10">
    <location>
        <begin position="326"/>
        <end position="350"/>
    </location>
</feature>
<feature type="transmembrane region" description="Helical" evidence="10">
    <location>
        <begin position="283"/>
        <end position="305"/>
    </location>
</feature>
<dbReference type="GO" id="GO:0005319">
    <property type="term" value="F:lipid transporter activity"/>
    <property type="evidence" value="ECO:0007669"/>
    <property type="project" value="TreeGrafter"/>
</dbReference>
<dbReference type="Proteomes" id="UP000193719">
    <property type="component" value="Unassembled WGS sequence"/>
</dbReference>
<dbReference type="GO" id="GO:0016020">
    <property type="term" value="C:membrane"/>
    <property type="evidence" value="ECO:0007669"/>
    <property type="project" value="UniProtKB-SubCell"/>
</dbReference>
<dbReference type="STRING" id="1754191.A0A1Y1V2K7"/>
<dbReference type="Gene3D" id="3.40.50.300">
    <property type="entry name" value="P-loop containing nucleotide triphosphate hydrolases"/>
    <property type="match status" value="1"/>
</dbReference>
<dbReference type="Pfam" id="PF00005">
    <property type="entry name" value="ABC_tran"/>
    <property type="match status" value="1"/>
</dbReference>
<dbReference type="InterPro" id="IPR013525">
    <property type="entry name" value="ABC2_TM"/>
</dbReference>
<dbReference type="GO" id="GO:0005524">
    <property type="term" value="F:ATP binding"/>
    <property type="evidence" value="ECO:0007669"/>
    <property type="project" value="UniProtKB-KW"/>
</dbReference>
<keyword evidence="7" id="KW-0067">ATP-binding</keyword>
<dbReference type="InterPro" id="IPR003439">
    <property type="entry name" value="ABC_transporter-like_ATP-bd"/>
</dbReference>
<evidence type="ECO:0000259" key="11">
    <source>
        <dbReference type="PROSITE" id="PS50893"/>
    </source>
</evidence>
<feature type="transmembrane region" description="Helical" evidence="10">
    <location>
        <begin position="459"/>
        <end position="480"/>
    </location>
</feature>
<evidence type="ECO:0000256" key="5">
    <source>
        <dbReference type="ARBA" id="ARBA00022737"/>
    </source>
</evidence>
<evidence type="ECO:0000313" key="12">
    <source>
        <dbReference type="EMBL" id="ORX44543.1"/>
    </source>
</evidence>
<dbReference type="InterPro" id="IPR003593">
    <property type="entry name" value="AAA+_ATPase"/>
</dbReference>
<protein>
    <recommendedName>
        <fullName evidence="11">ABC transporter domain-containing protein</fullName>
    </recommendedName>
</protein>
<evidence type="ECO:0000256" key="2">
    <source>
        <dbReference type="ARBA" id="ARBA00008869"/>
    </source>
</evidence>
<dbReference type="SMART" id="SM00382">
    <property type="entry name" value="AAA"/>
    <property type="match status" value="1"/>
</dbReference>
<evidence type="ECO:0000256" key="1">
    <source>
        <dbReference type="ARBA" id="ARBA00004141"/>
    </source>
</evidence>
<dbReference type="InterPro" id="IPR027417">
    <property type="entry name" value="P-loop_NTPase"/>
</dbReference>
<evidence type="ECO:0000256" key="3">
    <source>
        <dbReference type="ARBA" id="ARBA00022448"/>
    </source>
</evidence>
<accession>A0A1Y1V2K7</accession>
<organism evidence="12 13">
    <name type="scientific">Piromyces finnis</name>
    <dbReference type="NCBI Taxonomy" id="1754191"/>
    <lineage>
        <taxon>Eukaryota</taxon>
        <taxon>Fungi</taxon>
        <taxon>Fungi incertae sedis</taxon>
        <taxon>Chytridiomycota</taxon>
        <taxon>Chytridiomycota incertae sedis</taxon>
        <taxon>Neocallimastigomycetes</taxon>
        <taxon>Neocallimastigales</taxon>
        <taxon>Neocallimastigaceae</taxon>
        <taxon>Piromyces</taxon>
    </lineage>
</organism>
<dbReference type="PROSITE" id="PS50893">
    <property type="entry name" value="ABC_TRANSPORTER_2"/>
    <property type="match status" value="1"/>
</dbReference>
<evidence type="ECO:0000256" key="10">
    <source>
        <dbReference type="SAM" id="Phobius"/>
    </source>
</evidence>
<keyword evidence="8 10" id="KW-1133">Transmembrane helix</keyword>
<feature type="transmembrane region" description="Helical" evidence="10">
    <location>
        <begin position="421"/>
        <end position="439"/>
    </location>
</feature>
<comment type="similarity">
    <text evidence="2">Belongs to the ABC transporter superfamily. ABCA family.</text>
</comment>
<dbReference type="AlphaFoldDB" id="A0A1Y1V2K7"/>
<dbReference type="CDD" id="cd03263">
    <property type="entry name" value="ABC_subfamily_A"/>
    <property type="match status" value="1"/>
</dbReference>
<evidence type="ECO:0000256" key="8">
    <source>
        <dbReference type="ARBA" id="ARBA00022989"/>
    </source>
</evidence>
<dbReference type="OrthoDB" id="8061355at2759"/>
<proteinExistence type="inferred from homology"/>